<proteinExistence type="predicted"/>
<protein>
    <submittedName>
        <fullName evidence="2">Uncharacterized protein</fullName>
    </submittedName>
</protein>
<evidence type="ECO:0000256" key="1">
    <source>
        <dbReference type="SAM" id="MobiDB-lite"/>
    </source>
</evidence>
<sequence length="71" mass="7472">MSPETPSNDAADQLRPAVPEPEGVDLDEEAAVGRDTPSTSVPDTLEADPADVADQLRAVPLSDDHPDQSHL</sequence>
<comment type="caution">
    <text evidence="2">The sequence shown here is derived from an EMBL/GenBank/DDBJ whole genome shotgun (WGS) entry which is preliminary data.</text>
</comment>
<dbReference type="EMBL" id="JBHSJB010000035">
    <property type="protein sequence ID" value="MFC5058916.1"/>
    <property type="molecule type" value="Genomic_DNA"/>
</dbReference>
<feature type="region of interest" description="Disordered" evidence="1">
    <location>
        <begin position="1"/>
        <end position="50"/>
    </location>
</feature>
<dbReference type="RefSeq" id="WP_344039849.1">
    <property type="nucleotide sequence ID" value="NZ_BAAAKE010000019.1"/>
</dbReference>
<gene>
    <name evidence="2" type="ORF">ACFPFM_34825</name>
</gene>
<reference evidence="3" key="1">
    <citation type="journal article" date="2019" name="Int. J. Syst. Evol. Microbiol.">
        <title>The Global Catalogue of Microorganisms (GCM) 10K type strain sequencing project: providing services to taxonomists for standard genome sequencing and annotation.</title>
        <authorList>
            <consortium name="The Broad Institute Genomics Platform"/>
            <consortium name="The Broad Institute Genome Sequencing Center for Infectious Disease"/>
            <person name="Wu L."/>
            <person name="Ma J."/>
        </authorList>
    </citation>
    <scope>NUCLEOTIDE SEQUENCE [LARGE SCALE GENOMIC DNA]</scope>
    <source>
        <strain evidence="3">KCTC 12848</strain>
    </source>
</reference>
<keyword evidence="3" id="KW-1185">Reference proteome</keyword>
<evidence type="ECO:0000313" key="2">
    <source>
        <dbReference type="EMBL" id="MFC5058916.1"/>
    </source>
</evidence>
<evidence type="ECO:0000313" key="3">
    <source>
        <dbReference type="Proteomes" id="UP001595833"/>
    </source>
</evidence>
<accession>A0ABV9YE93</accession>
<dbReference type="Proteomes" id="UP001595833">
    <property type="component" value="Unassembled WGS sequence"/>
</dbReference>
<feature type="compositionally biased region" description="Polar residues" evidence="1">
    <location>
        <begin position="1"/>
        <end position="10"/>
    </location>
</feature>
<name>A0ABV9YE93_9PSEU</name>
<organism evidence="2 3">
    <name type="scientific">Saccharothrix xinjiangensis</name>
    <dbReference type="NCBI Taxonomy" id="204798"/>
    <lineage>
        <taxon>Bacteria</taxon>
        <taxon>Bacillati</taxon>
        <taxon>Actinomycetota</taxon>
        <taxon>Actinomycetes</taxon>
        <taxon>Pseudonocardiales</taxon>
        <taxon>Pseudonocardiaceae</taxon>
        <taxon>Saccharothrix</taxon>
    </lineage>
</organism>